<dbReference type="PATRIC" id="fig|1217695.3.peg.1520"/>
<sequence>MNKYNWAEVPLEVEWIATDSDGTVVCFDREPKCRENLGIWTPIDPLNMALLDNQYAGDWKESLEKRPVGMSE</sequence>
<name>N9R6Z5_9GAMM</name>
<dbReference type="HOGENOM" id="CLU_2566085_0_0_6"/>
<dbReference type="Proteomes" id="UP000013009">
    <property type="component" value="Unassembled WGS sequence"/>
</dbReference>
<accession>N9R6Z5</accession>
<gene>
    <name evidence="1" type="ORF">F889_01562</name>
</gene>
<evidence type="ECO:0000313" key="2">
    <source>
        <dbReference type="Proteomes" id="UP000013009"/>
    </source>
</evidence>
<comment type="caution">
    <text evidence="1">The sequence shown here is derived from an EMBL/GenBank/DDBJ whole genome shotgun (WGS) entry which is preliminary data.</text>
</comment>
<proteinExistence type="predicted"/>
<organism evidence="1 2">
    <name type="scientific">Acinetobacter colistiniresistens</name>
    <dbReference type="NCBI Taxonomy" id="280145"/>
    <lineage>
        <taxon>Bacteria</taxon>
        <taxon>Pseudomonadati</taxon>
        <taxon>Pseudomonadota</taxon>
        <taxon>Gammaproteobacteria</taxon>
        <taxon>Moraxellales</taxon>
        <taxon>Moraxellaceae</taxon>
        <taxon>Acinetobacter</taxon>
    </lineage>
</organism>
<dbReference type="EMBL" id="APRZ01000014">
    <property type="protein sequence ID" value="ENX34922.1"/>
    <property type="molecule type" value="Genomic_DNA"/>
</dbReference>
<dbReference type="AlphaFoldDB" id="N9R6Z5"/>
<reference evidence="1 2" key="1">
    <citation type="submission" date="2013-02" db="EMBL/GenBank/DDBJ databases">
        <title>The Genome Sequence of Acinetobacter sp. NIPH 1859.</title>
        <authorList>
            <consortium name="The Broad Institute Genome Sequencing Platform"/>
            <consortium name="The Broad Institute Genome Sequencing Center for Infectious Disease"/>
            <person name="Cerqueira G."/>
            <person name="Feldgarden M."/>
            <person name="Courvalin P."/>
            <person name="Perichon B."/>
            <person name="Grillot-Courvalin C."/>
            <person name="Clermont D."/>
            <person name="Rocha E."/>
            <person name="Yoon E.-J."/>
            <person name="Nemec A."/>
            <person name="Walker B."/>
            <person name="Young S.K."/>
            <person name="Zeng Q."/>
            <person name="Gargeya S."/>
            <person name="Fitzgerald M."/>
            <person name="Haas B."/>
            <person name="Abouelleil A."/>
            <person name="Alvarado L."/>
            <person name="Arachchi H.M."/>
            <person name="Berlin A.M."/>
            <person name="Chapman S.B."/>
            <person name="Dewar J."/>
            <person name="Goldberg J."/>
            <person name="Griggs A."/>
            <person name="Gujja S."/>
            <person name="Hansen M."/>
            <person name="Howarth C."/>
            <person name="Imamovic A."/>
            <person name="Larimer J."/>
            <person name="McCowan C."/>
            <person name="Murphy C."/>
            <person name="Neiman D."/>
            <person name="Pearson M."/>
            <person name="Priest M."/>
            <person name="Roberts A."/>
            <person name="Saif S."/>
            <person name="Shea T."/>
            <person name="Sisk P."/>
            <person name="Sykes S."/>
            <person name="Wortman J."/>
            <person name="Nusbaum C."/>
            <person name="Birren B."/>
        </authorList>
    </citation>
    <scope>NUCLEOTIDE SEQUENCE [LARGE SCALE GENOMIC DNA]</scope>
    <source>
        <strain evidence="1 2">NIPH 1859</strain>
    </source>
</reference>
<evidence type="ECO:0000313" key="1">
    <source>
        <dbReference type="EMBL" id="ENX34922.1"/>
    </source>
</evidence>
<dbReference type="RefSeq" id="WP_005272338.1">
    <property type="nucleotide sequence ID" value="NZ_KB850194.1"/>
</dbReference>
<protein>
    <submittedName>
        <fullName evidence="1">Uncharacterized protein</fullName>
    </submittedName>
</protein>
<dbReference type="OrthoDB" id="6695567at2"/>
<keyword evidence="2" id="KW-1185">Reference proteome</keyword>